<dbReference type="InterPro" id="IPR026960">
    <property type="entry name" value="RVT-Znf"/>
</dbReference>
<dbReference type="AlphaFoldDB" id="A0A077X0Y4"/>
<accession>A0A077X0Y4</accession>
<protein>
    <recommendedName>
        <fullName evidence="1">Reverse transcriptase zinc-binding domain-containing protein</fullName>
    </recommendedName>
</protein>
<dbReference type="Gene3D" id="3.60.10.10">
    <property type="entry name" value="Endonuclease/exonuclease/phosphatase"/>
    <property type="match status" value="1"/>
</dbReference>
<evidence type="ECO:0000313" key="2">
    <source>
        <dbReference type="EMBL" id="CDS13149.1"/>
    </source>
</evidence>
<dbReference type="SUPFAM" id="SSF56219">
    <property type="entry name" value="DNase I-like"/>
    <property type="match status" value="1"/>
</dbReference>
<organism evidence="2">
    <name type="scientific">Lichtheimia ramosa</name>
    <dbReference type="NCBI Taxonomy" id="688394"/>
    <lineage>
        <taxon>Eukaryota</taxon>
        <taxon>Fungi</taxon>
        <taxon>Fungi incertae sedis</taxon>
        <taxon>Mucoromycota</taxon>
        <taxon>Mucoromycotina</taxon>
        <taxon>Mucoromycetes</taxon>
        <taxon>Mucorales</taxon>
        <taxon>Lichtheimiaceae</taxon>
        <taxon>Lichtheimia</taxon>
    </lineage>
</organism>
<dbReference type="InterPro" id="IPR036691">
    <property type="entry name" value="Endo/exonu/phosph_ase_sf"/>
</dbReference>
<reference evidence="2" key="1">
    <citation type="journal article" date="2014" name="Genome Announc.">
        <title>De novo whole-genome sequence and genome annotation of Lichtheimia ramosa.</title>
        <authorList>
            <person name="Linde J."/>
            <person name="Schwartze V."/>
            <person name="Binder U."/>
            <person name="Lass-Florl C."/>
            <person name="Voigt K."/>
            <person name="Horn F."/>
        </authorList>
    </citation>
    <scope>NUCLEOTIDE SEQUENCE</scope>
    <source>
        <strain evidence="2">JMRC FSU:6197</strain>
    </source>
</reference>
<feature type="domain" description="Reverse transcriptase zinc-binding" evidence="1">
    <location>
        <begin position="279"/>
        <end position="348"/>
    </location>
</feature>
<gene>
    <name evidence="2" type="ORF">LRAMOSA05327</name>
</gene>
<sequence length="438" mass="51229">MDERVVVASIIDQQQHTLCRVIDAYVPAQTNARQDFLCTFLSLPFIVEVDYGPWLLLGDFNVNVHNQSNTRSRSTMIKPWYEWVKTHFDDYLPQGLQTFTRDDTRTTIDYIFGHLANWSHRWLLDLPLQELLRQNPGDTHHYPLRYLLSDIVKWNQHTRSFLLHQHRLPKLLSQLVNSIWNPELGAPHHLPVITPLDDISITGNAFLAPPWQRTPEIATSLLPSLSHGTIAVSTHTTCQVSRLSLTQLRHIWHPSWQHMLNRPRPPERPKPSCLMYPPSFWKNFWKLPIPHPARTPWWRLLLDTVSTRSKLHRLHPDKHPSRECLICKAADEDLFHMFVDCPYKRLFWMDALQLLNLTDILPNQRTIWHVLVTLRTSDNRAIDPAILCRLGCIVAVLWKYHWRCVIEDEFWFTATALGLLTSNVLFPSFIPNPSVSQL</sequence>
<dbReference type="Pfam" id="PF13966">
    <property type="entry name" value="zf-RVT"/>
    <property type="match status" value="1"/>
</dbReference>
<dbReference type="OrthoDB" id="2417874at2759"/>
<evidence type="ECO:0000259" key="1">
    <source>
        <dbReference type="Pfam" id="PF13966"/>
    </source>
</evidence>
<proteinExistence type="predicted"/>
<dbReference type="EMBL" id="LK023379">
    <property type="protein sequence ID" value="CDS13149.1"/>
    <property type="molecule type" value="Genomic_DNA"/>
</dbReference>
<name>A0A077X0Y4_9FUNG</name>